<dbReference type="Proteomes" id="UP001429354">
    <property type="component" value="Unassembled WGS sequence"/>
</dbReference>
<reference evidence="1 2" key="1">
    <citation type="submission" date="2018-07" db="EMBL/GenBank/DDBJ databases">
        <title>Whole genome Sequencing of Pseudoxanthomonas gei KCTC 32298 (T).</title>
        <authorList>
            <person name="Kumar S."/>
            <person name="Bansal K."/>
            <person name="Kaur A."/>
            <person name="Patil P."/>
            <person name="Sharma S."/>
            <person name="Patil P.B."/>
        </authorList>
    </citation>
    <scope>NUCLEOTIDE SEQUENCE [LARGE SCALE GENOMIC DNA]</scope>
    <source>
        <strain evidence="1 2">KCTC 32298</strain>
    </source>
</reference>
<dbReference type="EMBL" id="QOVG01000001">
    <property type="protein sequence ID" value="NDK37550.1"/>
    <property type="molecule type" value="Genomic_DNA"/>
</dbReference>
<proteinExistence type="predicted"/>
<evidence type="ECO:0000313" key="2">
    <source>
        <dbReference type="Proteomes" id="UP001429354"/>
    </source>
</evidence>
<gene>
    <name evidence="1" type="ORF">DT603_01650</name>
</gene>
<dbReference type="RefSeq" id="WP_162348101.1">
    <property type="nucleotide sequence ID" value="NZ_QOVG01000001.1"/>
</dbReference>
<accession>A0ABX0A7P5</accession>
<keyword evidence="2" id="KW-1185">Reference proteome</keyword>
<sequence>MAERIRFPGNAGNPAITGELPVNPFDPEQLRQVLLLNEAVLVSFSASPNPRAPWDWSTLSWNITMPTTVIPGVHVEVTLFGEGEQVVQPQGSRPAKPYGDTTYTLVLRTPLAARQLGKVDLAIDFGSCFELPQRIDEVREMIQAEVKRSFPSTGKVTLRDQGIEVDFGINSFVIDIPLTTDVPNWFDADIDLTVGFQVFPVDGRVGASYSFAKTTVSFGAASAILSGGCSVAVAKALEEQSDGFFDGFIGPAIARQIREKVRLGMNTALAAFNNGRTPPYKVHDFTLTESNLLVRICPVSAPPQPSDHGGVGGGEVEPAHA</sequence>
<name>A0ABX0A7P5_9GAMM</name>
<comment type="caution">
    <text evidence="1">The sequence shown here is derived from an EMBL/GenBank/DDBJ whole genome shotgun (WGS) entry which is preliminary data.</text>
</comment>
<organism evidence="1 2">
    <name type="scientific">Pseudoxanthomonas gei</name>
    <dbReference type="NCBI Taxonomy" id="1383030"/>
    <lineage>
        <taxon>Bacteria</taxon>
        <taxon>Pseudomonadati</taxon>
        <taxon>Pseudomonadota</taxon>
        <taxon>Gammaproteobacteria</taxon>
        <taxon>Lysobacterales</taxon>
        <taxon>Lysobacteraceae</taxon>
        <taxon>Pseudoxanthomonas</taxon>
    </lineage>
</organism>
<protein>
    <submittedName>
        <fullName evidence="1">Uncharacterized protein</fullName>
    </submittedName>
</protein>
<evidence type="ECO:0000313" key="1">
    <source>
        <dbReference type="EMBL" id="NDK37550.1"/>
    </source>
</evidence>